<evidence type="ECO:0000313" key="2">
    <source>
        <dbReference type="EMBL" id="MCY9520562.1"/>
    </source>
</evidence>
<feature type="chain" id="PRO_5045922474" description="Lipoprotein" evidence="1">
    <location>
        <begin position="21"/>
        <end position="123"/>
    </location>
</feature>
<dbReference type="Proteomes" id="UP001207626">
    <property type="component" value="Unassembled WGS sequence"/>
</dbReference>
<sequence length="123" mass="13815">MNKIKAVAFILLLLICSACSKDSVKYEGNSENWKVGVTLNNSKIAEGEVQIEYIGGKINEINYFEYSLEGLDLKVSVTKQGNIRMPLKFKDSINNQMGTNHINQLSMTIIWGENKEVLTLITD</sequence>
<proteinExistence type="predicted"/>
<protein>
    <recommendedName>
        <fullName evidence="4">Lipoprotein</fullName>
    </recommendedName>
</protein>
<gene>
    <name evidence="2" type="ORF">M5X09_12950</name>
</gene>
<keyword evidence="1" id="KW-0732">Signal</keyword>
<evidence type="ECO:0008006" key="4">
    <source>
        <dbReference type="Google" id="ProtNLM"/>
    </source>
</evidence>
<evidence type="ECO:0000313" key="3">
    <source>
        <dbReference type="Proteomes" id="UP001207626"/>
    </source>
</evidence>
<dbReference type="EMBL" id="JAMDLW010000016">
    <property type="protein sequence ID" value="MCY9520562.1"/>
    <property type="molecule type" value="Genomic_DNA"/>
</dbReference>
<dbReference type="RefSeq" id="WP_268601688.1">
    <property type="nucleotide sequence ID" value="NZ_JAMDLV010000024.1"/>
</dbReference>
<organism evidence="2 3">
    <name type="scientific">Paenibacillus apiarius</name>
    <dbReference type="NCBI Taxonomy" id="46240"/>
    <lineage>
        <taxon>Bacteria</taxon>
        <taxon>Bacillati</taxon>
        <taxon>Bacillota</taxon>
        <taxon>Bacilli</taxon>
        <taxon>Bacillales</taxon>
        <taxon>Paenibacillaceae</taxon>
        <taxon>Paenibacillus</taxon>
    </lineage>
</organism>
<evidence type="ECO:0000256" key="1">
    <source>
        <dbReference type="SAM" id="SignalP"/>
    </source>
</evidence>
<feature type="signal peptide" evidence="1">
    <location>
        <begin position="1"/>
        <end position="20"/>
    </location>
</feature>
<reference evidence="2 3" key="1">
    <citation type="submission" date="2022-05" db="EMBL/GenBank/DDBJ databases">
        <title>Genome Sequencing of Bee-Associated Microbes.</title>
        <authorList>
            <person name="Dunlap C."/>
        </authorList>
    </citation>
    <scope>NUCLEOTIDE SEQUENCE [LARGE SCALE GENOMIC DNA]</scope>
    <source>
        <strain evidence="2 3">NRRL NRS-1438</strain>
    </source>
</reference>
<comment type="caution">
    <text evidence="2">The sequence shown here is derived from an EMBL/GenBank/DDBJ whole genome shotgun (WGS) entry which is preliminary data.</text>
</comment>
<name>A0ABT4DT72_9BACL</name>
<accession>A0ABT4DT72</accession>
<keyword evidence="3" id="KW-1185">Reference proteome</keyword>